<sequence>MLKLKNCYEKICSPENIWLAWTEYRKGKSGCMAAREFERNLEENLLEIIDELNNDSYCHGGYFKFLVYDPKQRIISAPTVKDHIVHQAIYNVLYPFFDRTFSPFSFSCRKKMGTHRAVARIQKYARQASANYHEDCWILHGDVKKCFDSINHEILLFLLGKRIHCDRTIALLKKVIISYSVGFTPDMSESERCGIPLGNLTSQLFINIYLHELDFFAKEKLFVKKYVRYADDFILIFQNRRDCEVHADLIKEFLNKKLKLDFPSTHKKIAKLSRGVETLGARFLPFYKKIRTKTYRRSEHLFRQRCQDYAENKIGVDSLNSSWQSLMGMLKYGHNIKLVERLINIANLYARKTL</sequence>
<organism evidence="2 3">
    <name type="scientific">Candidatus Magasanikbacteria bacterium RIFOXYB1_FULL_40_15</name>
    <dbReference type="NCBI Taxonomy" id="1798697"/>
    <lineage>
        <taxon>Bacteria</taxon>
        <taxon>Candidatus Magasanikiibacteriota</taxon>
    </lineage>
</organism>
<dbReference type="PANTHER" id="PTHR34047">
    <property type="entry name" value="NUCLEAR INTRON MATURASE 1, MITOCHONDRIAL-RELATED"/>
    <property type="match status" value="1"/>
</dbReference>
<proteinExistence type="predicted"/>
<evidence type="ECO:0000313" key="2">
    <source>
        <dbReference type="EMBL" id="OGH83128.1"/>
    </source>
</evidence>
<comment type="caution">
    <text evidence="2">The sequence shown here is derived from an EMBL/GenBank/DDBJ whole genome shotgun (WGS) entry which is preliminary data.</text>
</comment>
<dbReference type="CDD" id="cd01651">
    <property type="entry name" value="RT_G2_intron"/>
    <property type="match status" value="1"/>
</dbReference>
<dbReference type="PANTHER" id="PTHR34047:SF8">
    <property type="entry name" value="PROTEIN YKFC"/>
    <property type="match status" value="1"/>
</dbReference>
<reference evidence="2 3" key="1">
    <citation type="journal article" date="2016" name="Nat. Commun.">
        <title>Thousands of microbial genomes shed light on interconnected biogeochemical processes in an aquifer system.</title>
        <authorList>
            <person name="Anantharaman K."/>
            <person name="Brown C.T."/>
            <person name="Hug L.A."/>
            <person name="Sharon I."/>
            <person name="Castelle C.J."/>
            <person name="Probst A.J."/>
            <person name="Thomas B.C."/>
            <person name="Singh A."/>
            <person name="Wilkins M.J."/>
            <person name="Karaoz U."/>
            <person name="Brodie E.L."/>
            <person name="Williams K.H."/>
            <person name="Hubbard S.S."/>
            <person name="Banfield J.F."/>
        </authorList>
    </citation>
    <scope>NUCLEOTIDE SEQUENCE [LARGE SCALE GENOMIC DNA]</scope>
</reference>
<dbReference type="SUPFAM" id="SSF56672">
    <property type="entry name" value="DNA/RNA polymerases"/>
    <property type="match status" value="1"/>
</dbReference>
<name>A0A1F6NH32_9BACT</name>
<dbReference type="Proteomes" id="UP000176300">
    <property type="component" value="Unassembled WGS sequence"/>
</dbReference>
<dbReference type="InterPro" id="IPR043502">
    <property type="entry name" value="DNA/RNA_pol_sf"/>
</dbReference>
<feature type="domain" description="Reverse transcriptase" evidence="1">
    <location>
        <begin position="1"/>
        <end position="283"/>
    </location>
</feature>
<dbReference type="Pfam" id="PF00078">
    <property type="entry name" value="RVT_1"/>
    <property type="match status" value="1"/>
</dbReference>
<evidence type="ECO:0000313" key="3">
    <source>
        <dbReference type="Proteomes" id="UP000176300"/>
    </source>
</evidence>
<dbReference type="InterPro" id="IPR000477">
    <property type="entry name" value="RT_dom"/>
</dbReference>
<dbReference type="EMBL" id="MFQS01000020">
    <property type="protein sequence ID" value="OGH83128.1"/>
    <property type="molecule type" value="Genomic_DNA"/>
</dbReference>
<dbReference type="InterPro" id="IPR051083">
    <property type="entry name" value="GrpII_Intron_Splice-Mob/Def"/>
</dbReference>
<dbReference type="AlphaFoldDB" id="A0A1F6NH32"/>
<accession>A0A1F6NH32</accession>
<dbReference type="PROSITE" id="PS50878">
    <property type="entry name" value="RT_POL"/>
    <property type="match status" value="1"/>
</dbReference>
<gene>
    <name evidence="2" type="ORF">A2373_01790</name>
</gene>
<protein>
    <recommendedName>
        <fullName evidence="1">Reverse transcriptase domain-containing protein</fullName>
    </recommendedName>
</protein>
<evidence type="ECO:0000259" key="1">
    <source>
        <dbReference type="PROSITE" id="PS50878"/>
    </source>
</evidence>